<dbReference type="Proteomes" id="UP000654918">
    <property type="component" value="Unassembled WGS sequence"/>
</dbReference>
<gene>
    <name evidence="2" type="ORF">CPLU01_15887</name>
</gene>
<keyword evidence="3" id="KW-1185">Reference proteome</keyword>
<reference evidence="2" key="1">
    <citation type="journal article" date="2020" name="Phytopathology">
        <title>Genome Sequence Resources of Colletotrichum truncatum, C. plurivorum, C. musicola, and C. sojae: Four Species Pathogenic to Soybean (Glycine max).</title>
        <authorList>
            <person name="Rogerio F."/>
            <person name="Boufleur T.R."/>
            <person name="Ciampi-Guillardi M."/>
            <person name="Sukno S.A."/>
            <person name="Thon M.R."/>
            <person name="Massola Junior N.S."/>
            <person name="Baroncelli R."/>
        </authorList>
    </citation>
    <scope>NUCLEOTIDE SEQUENCE</scope>
    <source>
        <strain evidence="2">LFN00145</strain>
    </source>
</reference>
<keyword evidence="1" id="KW-1133">Transmembrane helix</keyword>
<dbReference type="Gene3D" id="1.20.58.340">
    <property type="entry name" value="Magnesium transport protein CorA, transmembrane region"/>
    <property type="match status" value="1"/>
</dbReference>
<accession>A0A8H6J5N4</accession>
<evidence type="ECO:0000313" key="3">
    <source>
        <dbReference type="Proteomes" id="UP000654918"/>
    </source>
</evidence>
<organism evidence="2 3">
    <name type="scientific">Colletotrichum plurivorum</name>
    <dbReference type="NCBI Taxonomy" id="2175906"/>
    <lineage>
        <taxon>Eukaryota</taxon>
        <taxon>Fungi</taxon>
        <taxon>Dikarya</taxon>
        <taxon>Ascomycota</taxon>
        <taxon>Pezizomycotina</taxon>
        <taxon>Sordariomycetes</taxon>
        <taxon>Hypocreomycetidae</taxon>
        <taxon>Glomerellales</taxon>
        <taxon>Glomerellaceae</taxon>
        <taxon>Colletotrichum</taxon>
        <taxon>Colletotrichum orchidearum species complex</taxon>
    </lineage>
</organism>
<proteinExistence type="predicted"/>
<sequence length="276" mass="31109">MLFGTTPEIDNEVISRLKYARDATNHPLLLPGIFAELEKTRQLKKLVEKSQINLESTIYELSSGNGKEPTSTPNSDTMELWLDTTVLRDGLIGWKTQLEEMVLHADELAARESGTPSGPSGFYGDGRAQEQSVKRRRVCLRIRDRLRRIIHEYDGSIRECSMRVDGMAMATQLSHATTNMDIALDAKRDGKRIRSISIISVVFLPSMFVATIFSTDFFNWFPEKRRKDGFAAYLESVCLFRLLELAIRGLLLPALDPAVVPTAPQAGWRICCCLRV</sequence>
<evidence type="ECO:0000313" key="2">
    <source>
        <dbReference type="EMBL" id="KAF6806621.1"/>
    </source>
</evidence>
<feature type="transmembrane region" description="Helical" evidence="1">
    <location>
        <begin position="196"/>
        <end position="218"/>
    </location>
</feature>
<protein>
    <submittedName>
        <fullName evidence="2">Uncharacterized protein</fullName>
    </submittedName>
</protein>
<dbReference type="EMBL" id="WIGO01000676">
    <property type="protein sequence ID" value="KAF6806621.1"/>
    <property type="molecule type" value="Genomic_DNA"/>
</dbReference>
<keyword evidence="1" id="KW-0812">Transmembrane</keyword>
<evidence type="ECO:0000256" key="1">
    <source>
        <dbReference type="SAM" id="Phobius"/>
    </source>
</evidence>
<name>A0A8H6J5N4_9PEZI</name>
<keyword evidence="1" id="KW-0472">Membrane</keyword>
<dbReference type="AlphaFoldDB" id="A0A8H6J5N4"/>
<comment type="caution">
    <text evidence="2">The sequence shown here is derived from an EMBL/GenBank/DDBJ whole genome shotgun (WGS) entry which is preliminary data.</text>
</comment>